<keyword evidence="3" id="KW-1185">Reference proteome</keyword>
<protein>
    <recommendedName>
        <fullName evidence="4">Secreted protein</fullName>
    </recommendedName>
</protein>
<sequence length="90" mass="9802">MAAVLSLSLSLSLLLVCGLALVGRRIVRILSWTDIDELDGTLHSSSGLLSRSVEHSCKPASKQASKQDDAGPGIHCEEHIRLARARRYHQ</sequence>
<name>A0A9P4JB41_9PEZI</name>
<evidence type="ECO:0000313" key="3">
    <source>
        <dbReference type="Proteomes" id="UP000799439"/>
    </source>
</evidence>
<gene>
    <name evidence="2" type="ORF">K461DRAFT_32310</name>
</gene>
<dbReference type="AlphaFoldDB" id="A0A9P4JB41"/>
<proteinExistence type="predicted"/>
<comment type="caution">
    <text evidence="2">The sequence shown here is derived from an EMBL/GenBank/DDBJ whole genome shotgun (WGS) entry which is preliminary data.</text>
</comment>
<evidence type="ECO:0008006" key="4">
    <source>
        <dbReference type="Google" id="ProtNLM"/>
    </source>
</evidence>
<dbReference type="EMBL" id="ML996081">
    <property type="protein sequence ID" value="KAF2158226.1"/>
    <property type="molecule type" value="Genomic_DNA"/>
</dbReference>
<feature type="signal peptide" evidence="1">
    <location>
        <begin position="1"/>
        <end position="20"/>
    </location>
</feature>
<evidence type="ECO:0000256" key="1">
    <source>
        <dbReference type="SAM" id="SignalP"/>
    </source>
</evidence>
<dbReference type="Proteomes" id="UP000799439">
    <property type="component" value="Unassembled WGS sequence"/>
</dbReference>
<evidence type="ECO:0000313" key="2">
    <source>
        <dbReference type="EMBL" id="KAF2158226.1"/>
    </source>
</evidence>
<accession>A0A9P4JB41</accession>
<feature type="chain" id="PRO_5040257615" description="Secreted protein" evidence="1">
    <location>
        <begin position="21"/>
        <end position="90"/>
    </location>
</feature>
<keyword evidence="1" id="KW-0732">Signal</keyword>
<reference evidence="2" key="1">
    <citation type="journal article" date="2020" name="Stud. Mycol.">
        <title>101 Dothideomycetes genomes: a test case for predicting lifestyles and emergence of pathogens.</title>
        <authorList>
            <person name="Haridas S."/>
            <person name="Albert R."/>
            <person name="Binder M."/>
            <person name="Bloem J."/>
            <person name="Labutti K."/>
            <person name="Salamov A."/>
            <person name="Andreopoulos B."/>
            <person name="Baker S."/>
            <person name="Barry K."/>
            <person name="Bills G."/>
            <person name="Bluhm B."/>
            <person name="Cannon C."/>
            <person name="Castanera R."/>
            <person name="Culley D."/>
            <person name="Daum C."/>
            <person name="Ezra D."/>
            <person name="Gonzalez J."/>
            <person name="Henrissat B."/>
            <person name="Kuo A."/>
            <person name="Liang C."/>
            <person name="Lipzen A."/>
            <person name="Lutzoni F."/>
            <person name="Magnuson J."/>
            <person name="Mondo S."/>
            <person name="Nolan M."/>
            <person name="Ohm R."/>
            <person name="Pangilinan J."/>
            <person name="Park H.-J."/>
            <person name="Ramirez L."/>
            <person name="Alfaro M."/>
            <person name="Sun H."/>
            <person name="Tritt A."/>
            <person name="Yoshinaga Y."/>
            <person name="Zwiers L.-H."/>
            <person name="Turgeon B."/>
            <person name="Goodwin S."/>
            <person name="Spatafora J."/>
            <person name="Crous P."/>
            <person name="Grigoriev I."/>
        </authorList>
    </citation>
    <scope>NUCLEOTIDE SEQUENCE</scope>
    <source>
        <strain evidence="2">CBS 260.36</strain>
    </source>
</reference>
<organism evidence="2 3">
    <name type="scientific">Myriangium duriaei CBS 260.36</name>
    <dbReference type="NCBI Taxonomy" id="1168546"/>
    <lineage>
        <taxon>Eukaryota</taxon>
        <taxon>Fungi</taxon>
        <taxon>Dikarya</taxon>
        <taxon>Ascomycota</taxon>
        <taxon>Pezizomycotina</taxon>
        <taxon>Dothideomycetes</taxon>
        <taxon>Dothideomycetidae</taxon>
        <taxon>Myriangiales</taxon>
        <taxon>Myriangiaceae</taxon>
        <taxon>Myriangium</taxon>
    </lineage>
</organism>